<evidence type="ECO:0000313" key="6">
    <source>
        <dbReference type="Proteomes" id="UP000664167"/>
    </source>
</evidence>
<dbReference type="InterPro" id="IPR003964">
    <property type="entry name" value="Carb_kinase"/>
</dbReference>
<keyword evidence="6" id="KW-1185">Reference proteome</keyword>
<dbReference type="SUPFAM" id="SSF53633">
    <property type="entry name" value="Carbamate kinase-like"/>
    <property type="match status" value="1"/>
</dbReference>
<keyword evidence="2 5" id="KW-0808">Transferase</keyword>
<accession>A0A939FIS7</accession>
<evidence type="ECO:0000313" key="5">
    <source>
        <dbReference type="EMBL" id="MBO0517905.1"/>
    </source>
</evidence>
<dbReference type="InterPro" id="IPR001048">
    <property type="entry name" value="Asp/Glu/Uridylate_kinase"/>
</dbReference>
<dbReference type="EMBL" id="JAFLRJ010000974">
    <property type="protein sequence ID" value="MBO0517905.1"/>
    <property type="molecule type" value="Genomic_DNA"/>
</dbReference>
<sequence>VVEQDAVACLLAQGYVVIAGGGGGIPVVEAPDGTYKGVEAVIDKDATSAQLATALGAGLLAITTGVEQVAVDHGRPTRRPLGRVTASEARRHLADGQFPAGSMGPKVEAALAYLEAAGTPDARVLVTSPAALAGAMRGSGGTWFVRDDAPVTPVRAH</sequence>
<gene>
    <name evidence="5" type="ORF">J0695_40145</name>
</gene>
<dbReference type="GO" id="GO:0008804">
    <property type="term" value="F:carbamate kinase activity"/>
    <property type="evidence" value="ECO:0007669"/>
    <property type="project" value="UniProtKB-EC"/>
</dbReference>
<dbReference type="PANTHER" id="PTHR30409:SF1">
    <property type="entry name" value="CARBAMATE KINASE-RELATED"/>
    <property type="match status" value="1"/>
</dbReference>
<name>A0A939FIS7_9ACTN</name>
<feature type="non-terminal residue" evidence="5">
    <location>
        <position position="1"/>
    </location>
</feature>
<proteinExistence type="inferred from homology"/>
<dbReference type="PRINTS" id="PR01469">
    <property type="entry name" value="CARBMTKINASE"/>
</dbReference>
<reference evidence="5" key="1">
    <citation type="submission" date="2021-03" db="EMBL/GenBank/DDBJ databases">
        <title>Streptomyces poriferae sp. nov., a novel marine sponge-derived Actinobacteria species with anti-MRSA activity.</title>
        <authorList>
            <person name="Sandoval-Powers M."/>
            <person name="Kralova S."/>
            <person name="Nguyen G.-S."/>
            <person name="Fawwal D."/>
            <person name="Degnes K."/>
            <person name="Klinkenberg G."/>
            <person name="Sletta H."/>
            <person name="Wentzel A."/>
            <person name="Liles M.R."/>
        </authorList>
    </citation>
    <scope>NUCLEOTIDE SEQUENCE</scope>
    <source>
        <strain evidence="5">DSM 41794</strain>
    </source>
</reference>
<dbReference type="Gene3D" id="3.40.1160.10">
    <property type="entry name" value="Acetylglutamate kinase-like"/>
    <property type="match status" value="1"/>
</dbReference>
<dbReference type="GO" id="GO:0005829">
    <property type="term" value="C:cytosol"/>
    <property type="evidence" value="ECO:0007669"/>
    <property type="project" value="TreeGrafter"/>
</dbReference>
<evidence type="ECO:0000256" key="1">
    <source>
        <dbReference type="ARBA" id="ARBA00011066"/>
    </source>
</evidence>
<keyword evidence="3 5" id="KW-0418">Kinase</keyword>
<dbReference type="AlphaFoldDB" id="A0A939FIS7"/>
<evidence type="ECO:0000256" key="3">
    <source>
        <dbReference type="ARBA" id="ARBA00022777"/>
    </source>
</evidence>
<protein>
    <submittedName>
        <fullName evidence="5">Carbamate kinase</fullName>
        <ecNumber evidence="5">2.7.2.2</ecNumber>
    </submittedName>
</protein>
<dbReference type="PANTHER" id="PTHR30409">
    <property type="entry name" value="CARBAMATE KINASE"/>
    <property type="match status" value="1"/>
</dbReference>
<dbReference type="InterPro" id="IPR036393">
    <property type="entry name" value="AceGlu_kinase-like_sf"/>
</dbReference>
<dbReference type="GO" id="GO:0019546">
    <property type="term" value="P:L-arginine deiminase pathway"/>
    <property type="evidence" value="ECO:0007669"/>
    <property type="project" value="TreeGrafter"/>
</dbReference>
<evidence type="ECO:0000259" key="4">
    <source>
        <dbReference type="Pfam" id="PF00696"/>
    </source>
</evidence>
<evidence type="ECO:0000256" key="2">
    <source>
        <dbReference type="ARBA" id="ARBA00022679"/>
    </source>
</evidence>
<dbReference type="Pfam" id="PF00696">
    <property type="entry name" value="AA_kinase"/>
    <property type="match status" value="1"/>
</dbReference>
<comment type="similarity">
    <text evidence="1">Belongs to the carbamate kinase family.</text>
</comment>
<comment type="caution">
    <text evidence="5">The sequence shown here is derived from an EMBL/GenBank/DDBJ whole genome shotgun (WGS) entry which is preliminary data.</text>
</comment>
<organism evidence="5 6">
    <name type="scientific">Streptomyces beijiangensis</name>
    <dbReference type="NCBI Taxonomy" id="163361"/>
    <lineage>
        <taxon>Bacteria</taxon>
        <taxon>Bacillati</taxon>
        <taxon>Actinomycetota</taxon>
        <taxon>Actinomycetes</taxon>
        <taxon>Kitasatosporales</taxon>
        <taxon>Streptomycetaceae</taxon>
        <taxon>Streptomyces</taxon>
    </lineage>
</organism>
<dbReference type="Proteomes" id="UP000664167">
    <property type="component" value="Unassembled WGS sequence"/>
</dbReference>
<feature type="domain" description="Aspartate/glutamate/uridylate kinase" evidence="4">
    <location>
        <begin position="3"/>
        <end position="119"/>
    </location>
</feature>
<dbReference type="EC" id="2.7.2.2" evidence="5"/>